<dbReference type="RefSeq" id="WP_378300992.1">
    <property type="nucleotide sequence ID" value="NZ_JBHTJA010000042.1"/>
</dbReference>
<accession>A0ABW3ER27</accession>
<evidence type="ECO:0000256" key="1">
    <source>
        <dbReference type="ARBA" id="ARBA00007689"/>
    </source>
</evidence>
<dbReference type="SUPFAM" id="SSF54909">
    <property type="entry name" value="Dimeric alpha+beta barrel"/>
    <property type="match status" value="1"/>
</dbReference>
<dbReference type="Gene3D" id="3.30.70.1060">
    <property type="entry name" value="Dimeric alpha+beta barrel"/>
    <property type="match status" value="1"/>
</dbReference>
<comment type="similarity">
    <text evidence="1">Belongs to the YciI family.</text>
</comment>
<evidence type="ECO:0000313" key="3">
    <source>
        <dbReference type="EMBL" id="MFD0902824.1"/>
    </source>
</evidence>
<name>A0ABW3ER27_9ACTN</name>
<protein>
    <submittedName>
        <fullName evidence="3">YciI family protein</fullName>
    </submittedName>
</protein>
<dbReference type="InterPro" id="IPR005545">
    <property type="entry name" value="YCII"/>
</dbReference>
<comment type="caution">
    <text evidence="3">The sequence shown here is derived from an EMBL/GenBank/DDBJ whole genome shotgun (WGS) entry which is preliminary data.</text>
</comment>
<evidence type="ECO:0000259" key="2">
    <source>
        <dbReference type="Pfam" id="PF03795"/>
    </source>
</evidence>
<evidence type="ECO:0000313" key="4">
    <source>
        <dbReference type="Proteomes" id="UP001596972"/>
    </source>
</evidence>
<dbReference type="Pfam" id="PF03795">
    <property type="entry name" value="YCII"/>
    <property type="match status" value="1"/>
</dbReference>
<dbReference type="EMBL" id="JBHTJA010000042">
    <property type="protein sequence ID" value="MFD0902824.1"/>
    <property type="molecule type" value="Genomic_DNA"/>
</dbReference>
<dbReference type="InterPro" id="IPR011008">
    <property type="entry name" value="Dimeric_a/b-barrel"/>
</dbReference>
<dbReference type="PANTHER" id="PTHR35174">
    <property type="entry name" value="BLL7171 PROTEIN-RELATED"/>
    <property type="match status" value="1"/>
</dbReference>
<dbReference type="Proteomes" id="UP001596972">
    <property type="component" value="Unassembled WGS sequence"/>
</dbReference>
<reference evidence="4" key="1">
    <citation type="journal article" date="2019" name="Int. J. Syst. Evol. Microbiol.">
        <title>The Global Catalogue of Microorganisms (GCM) 10K type strain sequencing project: providing services to taxonomists for standard genome sequencing and annotation.</title>
        <authorList>
            <consortium name="The Broad Institute Genomics Platform"/>
            <consortium name="The Broad Institute Genome Sequencing Center for Infectious Disease"/>
            <person name="Wu L."/>
            <person name="Ma J."/>
        </authorList>
    </citation>
    <scope>NUCLEOTIDE SEQUENCE [LARGE SCALE GENOMIC DNA]</scope>
    <source>
        <strain evidence="4">JCM 31202</strain>
    </source>
</reference>
<feature type="domain" description="YCII-related" evidence="2">
    <location>
        <begin position="51"/>
        <end position="110"/>
    </location>
</feature>
<sequence length="115" mass="12531">MGRYVLNIIQPVGEAPPPDELERIMAELKVLRRDLELSENWVFGAGLEHPRASTVVRMRGDECVARDGPYAEADECVGGFVVIETGDEDAALSLAARYAQVTGLPIEVRPISTPP</sequence>
<organism evidence="3 4">
    <name type="scientific">Actinomadura sediminis</name>
    <dbReference type="NCBI Taxonomy" id="1038904"/>
    <lineage>
        <taxon>Bacteria</taxon>
        <taxon>Bacillati</taxon>
        <taxon>Actinomycetota</taxon>
        <taxon>Actinomycetes</taxon>
        <taxon>Streptosporangiales</taxon>
        <taxon>Thermomonosporaceae</taxon>
        <taxon>Actinomadura</taxon>
    </lineage>
</organism>
<gene>
    <name evidence="3" type="ORF">ACFQ11_20660</name>
</gene>
<dbReference type="PANTHER" id="PTHR35174:SF3">
    <property type="entry name" value="BLL7171 PROTEIN"/>
    <property type="match status" value="1"/>
</dbReference>
<keyword evidence="4" id="KW-1185">Reference proteome</keyword>
<proteinExistence type="inferred from homology"/>